<dbReference type="Pfam" id="PF04397">
    <property type="entry name" value="LytTR"/>
    <property type="match status" value="1"/>
</dbReference>
<dbReference type="PROSITE" id="PS50930">
    <property type="entry name" value="HTH_LYTTR"/>
    <property type="match status" value="1"/>
</dbReference>
<evidence type="ECO:0000259" key="3">
    <source>
        <dbReference type="PROSITE" id="PS50930"/>
    </source>
</evidence>
<evidence type="ECO:0000256" key="1">
    <source>
        <dbReference type="PROSITE-ProRule" id="PRU00169"/>
    </source>
</evidence>
<organism evidence="4 5">
    <name type="scientific">Koribacter versatilis (strain Ellin345)</name>
    <dbReference type="NCBI Taxonomy" id="204669"/>
    <lineage>
        <taxon>Bacteria</taxon>
        <taxon>Pseudomonadati</taxon>
        <taxon>Acidobacteriota</taxon>
        <taxon>Terriglobia</taxon>
        <taxon>Terriglobales</taxon>
        <taxon>Candidatus Korobacteraceae</taxon>
        <taxon>Candidatus Korobacter</taxon>
    </lineage>
</organism>
<feature type="domain" description="HTH LytTR-type" evidence="3">
    <location>
        <begin position="147"/>
        <end position="251"/>
    </location>
</feature>
<dbReference type="GO" id="GO:0000156">
    <property type="term" value="F:phosphorelay response regulator activity"/>
    <property type="evidence" value="ECO:0007669"/>
    <property type="project" value="InterPro"/>
</dbReference>
<dbReference type="Pfam" id="PF00072">
    <property type="entry name" value="Response_reg"/>
    <property type="match status" value="1"/>
</dbReference>
<dbReference type="Gene3D" id="2.40.50.1020">
    <property type="entry name" value="LytTr DNA-binding domain"/>
    <property type="match status" value="1"/>
</dbReference>
<keyword evidence="1" id="KW-0597">Phosphoprotein</keyword>
<protein>
    <submittedName>
        <fullName evidence="4">Transcriptional regulator, LytR/AlgR family</fullName>
    </submittedName>
</protein>
<dbReference type="Gene3D" id="3.40.50.2300">
    <property type="match status" value="1"/>
</dbReference>
<evidence type="ECO:0000259" key="2">
    <source>
        <dbReference type="PROSITE" id="PS50110"/>
    </source>
</evidence>
<sequence>MTESKLTAVIVDDEELARAVLHEMLSHHSEIELIAECANGFEAVKAVTERKPDLLFLDIQMPKLDGFEVLELIGSDMAIVFATAYDQYALKAFDVHAVDYLLKPYGADRFEAALARAKERAREKKPTPVSAELRAAATAPGQYADRLVVRDGTNVHIIPTAKLDFVEAQDDYIALASKGAKHLKQQTISSIETVLDPKQFLRIHRSYIVNLDRVAKVEPYGKDSRVAILQDGTKLPVSRSGYARLREVLDGGA</sequence>
<dbReference type="PROSITE" id="PS50110">
    <property type="entry name" value="RESPONSE_REGULATORY"/>
    <property type="match status" value="1"/>
</dbReference>
<dbReference type="SUPFAM" id="SSF52172">
    <property type="entry name" value="CheY-like"/>
    <property type="match status" value="1"/>
</dbReference>
<feature type="domain" description="Response regulatory" evidence="2">
    <location>
        <begin position="7"/>
        <end position="118"/>
    </location>
</feature>
<evidence type="ECO:0000313" key="4">
    <source>
        <dbReference type="EMBL" id="ABF42488.1"/>
    </source>
</evidence>
<dbReference type="HOGENOM" id="CLU_000445_14_1_0"/>
<proteinExistence type="predicted"/>
<dbReference type="EMBL" id="CP000360">
    <property type="protein sequence ID" value="ABF42488.1"/>
    <property type="molecule type" value="Genomic_DNA"/>
</dbReference>
<gene>
    <name evidence="4" type="ordered locus">Acid345_3487</name>
</gene>
<accession>Q1IKW2</accession>
<dbReference type="AlphaFoldDB" id="Q1IKW2"/>
<dbReference type="STRING" id="204669.Acid345_3487"/>
<keyword evidence="5" id="KW-1185">Reference proteome</keyword>
<dbReference type="InterPro" id="IPR007492">
    <property type="entry name" value="LytTR_DNA-bd_dom"/>
</dbReference>
<dbReference type="InterPro" id="IPR001789">
    <property type="entry name" value="Sig_transdc_resp-reg_receiver"/>
</dbReference>
<dbReference type="InterPro" id="IPR011006">
    <property type="entry name" value="CheY-like_superfamily"/>
</dbReference>
<dbReference type="SMART" id="SM00448">
    <property type="entry name" value="REC"/>
    <property type="match status" value="1"/>
</dbReference>
<dbReference type="Proteomes" id="UP000002432">
    <property type="component" value="Chromosome"/>
</dbReference>
<dbReference type="InterPro" id="IPR046947">
    <property type="entry name" value="LytR-like"/>
</dbReference>
<reference evidence="4 5" key="1">
    <citation type="journal article" date="2009" name="Appl. Environ. Microbiol.">
        <title>Three genomes from the phylum Acidobacteria provide insight into the lifestyles of these microorganisms in soils.</title>
        <authorList>
            <person name="Ward N.L."/>
            <person name="Challacombe J.F."/>
            <person name="Janssen P.H."/>
            <person name="Henrissat B."/>
            <person name="Coutinho P.M."/>
            <person name="Wu M."/>
            <person name="Xie G."/>
            <person name="Haft D.H."/>
            <person name="Sait M."/>
            <person name="Badger J."/>
            <person name="Barabote R.D."/>
            <person name="Bradley B."/>
            <person name="Brettin T.S."/>
            <person name="Brinkac L.M."/>
            <person name="Bruce D."/>
            <person name="Creasy T."/>
            <person name="Daugherty S.C."/>
            <person name="Davidsen T.M."/>
            <person name="DeBoy R.T."/>
            <person name="Detter J.C."/>
            <person name="Dodson R.J."/>
            <person name="Durkin A.S."/>
            <person name="Ganapathy A."/>
            <person name="Gwinn-Giglio M."/>
            <person name="Han C.S."/>
            <person name="Khouri H."/>
            <person name="Kiss H."/>
            <person name="Kothari S.P."/>
            <person name="Madupu R."/>
            <person name="Nelson K.E."/>
            <person name="Nelson W.C."/>
            <person name="Paulsen I."/>
            <person name="Penn K."/>
            <person name="Ren Q."/>
            <person name="Rosovitz M.J."/>
            <person name="Selengut J.D."/>
            <person name="Shrivastava S."/>
            <person name="Sullivan S.A."/>
            <person name="Tapia R."/>
            <person name="Thompson L.S."/>
            <person name="Watkins K.L."/>
            <person name="Yang Q."/>
            <person name="Yu C."/>
            <person name="Zafar N."/>
            <person name="Zhou L."/>
            <person name="Kuske C.R."/>
        </authorList>
    </citation>
    <scope>NUCLEOTIDE SEQUENCE [LARGE SCALE GENOMIC DNA]</scope>
    <source>
        <strain evidence="4 5">Ellin345</strain>
    </source>
</reference>
<dbReference type="PANTHER" id="PTHR37299:SF1">
    <property type="entry name" value="STAGE 0 SPORULATION PROTEIN A HOMOLOG"/>
    <property type="match status" value="1"/>
</dbReference>
<name>Q1IKW2_KORVE</name>
<dbReference type="SMART" id="SM00850">
    <property type="entry name" value="LytTR"/>
    <property type="match status" value="1"/>
</dbReference>
<feature type="modified residue" description="4-aspartylphosphate" evidence="1">
    <location>
        <position position="58"/>
    </location>
</feature>
<dbReference type="PANTHER" id="PTHR37299">
    <property type="entry name" value="TRANSCRIPTIONAL REGULATOR-RELATED"/>
    <property type="match status" value="1"/>
</dbReference>
<dbReference type="KEGG" id="aba:Acid345_3487"/>
<dbReference type="RefSeq" id="WP_011524287.1">
    <property type="nucleotide sequence ID" value="NC_008009.1"/>
</dbReference>
<dbReference type="EnsemblBacteria" id="ABF42488">
    <property type="protein sequence ID" value="ABF42488"/>
    <property type="gene ID" value="Acid345_3487"/>
</dbReference>
<evidence type="ECO:0000313" key="5">
    <source>
        <dbReference type="Proteomes" id="UP000002432"/>
    </source>
</evidence>
<dbReference type="GO" id="GO:0003677">
    <property type="term" value="F:DNA binding"/>
    <property type="evidence" value="ECO:0007669"/>
    <property type="project" value="InterPro"/>
</dbReference>
<dbReference type="eggNOG" id="COG3279">
    <property type="taxonomic scope" value="Bacteria"/>
</dbReference>
<dbReference type="OrthoDB" id="113975at2"/>